<accession>A0A8J2ZS53</accession>
<protein>
    <submittedName>
        <fullName evidence="1">Uncharacterized protein</fullName>
    </submittedName>
</protein>
<gene>
    <name evidence="1" type="ORF">GCM10007096_02320</name>
</gene>
<proteinExistence type="predicted"/>
<reference evidence="1" key="1">
    <citation type="journal article" date="2014" name="Int. J. Syst. Evol. Microbiol.">
        <title>Complete genome sequence of Corynebacterium casei LMG S-19264T (=DSM 44701T), isolated from a smear-ripened cheese.</title>
        <authorList>
            <consortium name="US DOE Joint Genome Institute (JGI-PGF)"/>
            <person name="Walter F."/>
            <person name="Albersmeier A."/>
            <person name="Kalinowski J."/>
            <person name="Ruckert C."/>
        </authorList>
    </citation>
    <scope>NUCLEOTIDE SEQUENCE</scope>
    <source>
        <strain evidence="1">CGMCC 1.12777</strain>
    </source>
</reference>
<evidence type="ECO:0000313" key="2">
    <source>
        <dbReference type="Proteomes" id="UP000656813"/>
    </source>
</evidence>
<dbReference type="AlphaFoldDB" id="A0A8J2ZS53"/>
<sequence length="146" mass="17499">MNHLILHLKKIEQLIQLILVQGYTNKNSLEIMYFSLLREEQKILNRLMKMNLDSLDAKKKLKVLLSILYRDDEAAEPLFRAWLRSSIWSPSSCPTVIERDFRKSMFREIQHELKETVPYVQQIFDQEQSRYIIPALLRTTNQRLSY</sequence>
<evidence type="ECO:0000313" key="1">
    <source>
        <dbReference type="EMBL" id="GGH74269.1"/>
    </source>
</evidence>
<organism evidence="1 2">
    <name type="scientific">Pullulanibacillus pueri</name>
    <dbReference type="NCBI Taxonomy" id="1437324"/>
    <lineage>
        <taxon>Bacteria</taxon>
        <taxon>Bacillati</taxon>
        <taxon>Bacillota</taxon>
        <taxon>Bacilli</taxon>
        <taxon>Bacillales</taxon>
        <taxon>Sporolactobacillaceae</taxon>
        <taxon>Pullulanibacillus</taxon>
    </lineage>
</organism>
<name>A0A8J2ZS53_9BACL</name>
<dbReference type="Proteomes" id="UP000656813">
    <property type="component" value="Unassembled WGS sequence"/>
</dbReference>
<reference evidence="1" key="2">
    <citation type="submission" date="2020-09" db="EMBL/GenBank/DDBJ databases">
        <authorList>
            <person name="Sun Q."/>
            <person name="Zhou Y."/>
        </authorList>
    </citation>
    <scope>NUCLEOTIDE SEQUENCE</scope>
    <source>
        <strain evidence="1">CGMCC 1.12777</strain>
    </source>
</reference>
<dbReference type="RefSeq" id="WP_188495213.1">
    <property type="nucleotide sequence ID" value="NZ_BMFV01000001.1"/>
</dbReference>
<keyword evidence="2" id="KW-1185">Reference proteome</keyword>
<dbReference type="EMBL" id="BMFV01000001">
    <property type="protein sequence ID" value="GGH74269.1"/>
    <property type="molecule type" value="Genomic_DNA"/>
</dbReference>
<comment type="caution">
    <text evidence="1">The sequence shown here is derived from an EMBL/GenBank/DDBJ whole genome shotgun (WGS) entry which is preliminary data.</text>
</comment>